<feature type="transmembrane region" description="Helical" evidence="1">
    <location>
        <begin position="20"/>
        <end position="40"/>
    </location>
</feature>
<keyword evidence="1" id="KW-0812">Transmembrane</keyword>
<dbReference type="Proteomes" id="UP000231450">
    <property type="component" value="Unassembled WGS sequence"/>
</dbReference>
<protein>
    <submittedName>
        <fullName evidence="2">Uncharacterized protein</fullName>
    </submittedName>
</protein>
<name>A0A2M8KD82_9BACT</name>
<organism evidence="2 3">
    <name type="scientific">Candidatus Portnoybacteria bacterium CG10_big_fil_rev_8_21_14_0_10_36_7</name>
    <dbReference type="NCBI Taxonomy" id="1974812"/>
    <lineage>
        <taxon>Bacteria</taxon>
        <taxon>Candidatus Portnoyibacteriota</taxon>
    </lineage>
</organism>
<evidence type="ECO:0000313" key="3">
    <source>
        <dbReference type="Proteomes" id="UP000231450"/>
    </source>
</evidence>
<keyword evidence="1" id="KW-0472">Membrane</keyword>
<sequence>MGGRIMTQKILDSVSIKRIFLIFLFCGLGFLAIIPLASYVGNCQDVAGAIMLGISCFIILPILNAVRKGFEKTEQLIKMLESDNKLLEMLQDKKEQAGAYRDKLHENFFVK</sequence>
<evidence type="ECO:0000313" key="2">
    <source>
        <dbReference type="EMBL" id="PJE57879.1"/>
    </source>
</evidence>
<dbReference type="AlphaFoldDB" id="A0A2M8KD82"/>
<keyword evidence="1" id="KW-1133">Transmembrane helix</keyword>
<gene>
    <name evidence="2" type="ORF">COU81_03745</name>
</gene>
<proteinExistence type="predicted"/>
<feature type="transmembrane region" description="Helical" evidence="1">
    <location>
        <begin position="46"/>
        <end position="66"/>
    </location>
</feature>
<dbReference type="EMBL" id="PFDW01000074">
    <property type="protein sequence ID" value="PJE57879.1"/>
    <property type="molecule type" value="Genomic_DNA"/>
</dbReference>
<evidence type="ECO:0000256" key="1">
    <source>
        <dbReference type="SAM" id="Phobius"/>
    </source>
</evidence>
<reference evidence="3" key="1">
    <citation type="submission" date="2017-09" db="EMBL/GenBank/DDBJ databases">
        <title>Depth-based differentiation of microbial function through sediment-hosted aquifers and enrichment of novel symbionts in the deep terrestrial subsurface.</title>
        <authorList>
            <person name="Probst A.J."/>
            <person name="Ladd B."/>
            <person name="Jarett J.K."/>
            <person name="Geller-Mcgrath D.E."/>
            <person name="Sieber C.M.K."/>
            <person name="Emerson J.B."/>
            <person name="Anantharaman K."/>
            <person name="Thomas B.C."/>
            <person name="Malmstrom R."/>
            <person name="Stieglmeier M."/>
            <person name="Klingl A."/>
            <person name="Woyke T."/>
            <person name="Ryan C.M."/>
            <person name="Banfield J.F."/>
        </authorList>
    </citation>
    <scope>NUCLEOTIDE SEQUENCE [LARGE SCALE GENOMIC DNA]</scope>
</reference>
<comment type="caution">
    <text evidence="2">The sequence shown here is derived from an EMBL/GenBank/DDBJ whole genome shotgun (WGS) entry which is preliminary data.</text>
</comment>
<accession>A0A2M8KD82</accession>